<dbReference type="InterPro" id="IPR038090">
    <property type="entry name" value="Cdt1_C_WH_dom_sf"/>
</dbReference>
<accession>A0A5M3MTE0</accession>
<dbReference type="AlphaFoldDB" id="A0A5M3MTE0"/>
<dbReference type="EMBL" id="JH711577">
    <property type="protein sequence ID" value="EIW82428.1"/>
    <property type="molecule type" value="Genomic_DNA"/>
</dbReference>
<evidence type="ECO:0000256" key="2">
    <source>
        <dbReference type="ARBA" id="ARBA00023306"/>
    </source>
</evidence>
<feature type="region of interest" description="Disordered" evidence="3">
    <location>
        <begin position="1"/>
        <end position="51"/>
    </location>
</feature>
<name>A0A5M3MTE0_CONPW</name>
<dbReference type="Pfam" id="PF16679">
    <property type="entry name" value="CDT1_C"/>
    <property type="match status" value="1"/>
</dbReference>
<sequence length="564" mass="61964">MADLYSSLNVSPKKKRALSPEDETVITPKRVRAAPPTPPPTKHKGTYSKPPALPSHLSRLLSFHSAIQQSLSHALATCAVSPSESGIVRNVLNNISITTYSGFSSKFEPDDLKRLCWLWEWDGKTFPSAQHASPPDDEENPFLDSKPSSNDWTRGSMGLVVTPTSHFSKSVGKRVPVYGIGIEVQMDIDKDMPGGMAAVARWTADSEKRWIQFKSKLESWVKHFSDTSPLPYIPLADLPELKAPHKASALTRVLATASPKGMAALSGMVPAEPSSPSRSPRKKLRSDDNSAVPSPTKARLSQTNIIAFPKTPTTQRILPKEENGLLTPKTPARTRDDSDVSVSGVSTPVHQRGPEAETAPKTPSTSRRQALYERIRHKSLTSTPSKPKSSEVPGSKLTREQIQKLGQDEIRRRCLLGRLGGVAESIWMQTTRKRKALPYSEVAAKIIKSSPVPMSISEAAESIKLLTTLCPFFLRTLDIKGEDWLEMPQMNSSQSETAAAETSRNLMLPAPPHSPKGLSIPVKLPDPSSPAEESLLKSPRRVKREAGGLREVREIIRRELEIHD</sequence>
<proteinExistence type="inferred from homology"/>
<organism evidence="5 6">
    <name type="scientific">Coniophora puteana (strain RWD-64-598)</name>
    <name type="common">Brown rot fungus</name>
    <dbReference type="NCBI Taxonomy" id="741705"/>
    <lineage>
        <taxon>Eukaryota</taxon>
        <taxon>Fungi</taxon>
        <taxon>Dikarya</taxon>
        <taxon>Basidiomycota</taxon>
        <taxon>Agaricomycotina</taxon>
        <taxon>Agaricomycetes</taxon>
        <taxon>Agaricomycetidae</taxon>
        <taxon>Boletales</taxon>
        <taxon>Coniophorineae</taxon>
        <taxon>Coniophoraceae</taxon>
        <taxon>Coniophora</taxon>
    </lineage>
</organism>
<dbReference type="OrthoDB" id="3366139at2759"/>
<dbReference type="Gene3D" id="1.10.10.1420">
    <property type="entry name" value="DNA replication factor Cdt1, C-terminal WH domain"/>
    <property type="match status" value="1"/>
</dbReference>
<evidence type="ECO:0000313" key="6">
    <source>
        <dbReference type="Proteomes" id="UP000053558"/>
    </source>
</evidence>
<evidence type="ECO:0000256" key="1">
    <source>
        <dbReference type="ARBA" id="ARBA00008356"/>
    </source>
</evidence>
<comment type="similarity">
    <text evidence="1">Belongs to the Cdt1 family.</text>
</comment>
<dbReference type="RefSeq" id="XP_007768091.1">
    <property type="nucleotide sequence ID" value="XM_007769901.1"/>
</dbReference>
<feature type="region of interest" description="Disordered" evidence="3">
    <location>
        <begin position="489"/>
        <end position="543"/>
    </location>
</feature>
<keyword evidence="2" id="KW-0131">Cell cycle</keyword>
<dbReference type="Proteomes" id="UP000053558">
    <property type="component" value="Unassembled WGS sequence"/>
</dbReference>
<feature type="compositionally biased region" description="Low complexity" evidence="3">
    <location>
        <begin position="492"/>
        <end position="503"/>
    </location>
</feature>
<evidence type="ECO:0000313" key="5">
    <source>
        <dbReference type="EMBL" id="EIW82428.1"/>
    </source>
</evidence>
<dbReference type="KEGG" id="cput:CONPUDRAFT_89848"/>
<keyword evidence="6" id="KW-1185">Reference proteome</keyword>
<reference evidence="6" key="1">
    <citation type="journal article" date="2012" name="Science">
        <title>The Paleozoic origin of enzymatic lignin decomposition reconstructed from 31 fungal genomes.</title>
        <authorList>
            <person name="Floudas D."/>
            <person name="Binder M."/>
            <person name="Riley R."/>
            <person name="Barry K."/>
            <person name="Blanchette R.A."/>
            <person name="Henrissat B."/>
            <person name="Martinez A.T."/>
            <person name="Otillar R."/>
            <person name="Spatafora J.W."/>
            <person name="Yadav J.S."/>
            <person name="Aerts A."/>
            <person name="Benoit I."/>
            <person name="Boyd A."/>
            <person name="Carlson A."/>
            <person name="Copeland A."/>
            <person name="Coutinho P.M."/>
            <person name="de Vries R.P."/>
            <person name="Ferreira P."/>
            <person name="Findley K."/>
            <person name="Foster B."/>
            <person name="Gaskell J."/>
            <person name="Glotzer D."/>
            <person name="Gorecki P."/>
            <person name="Heitman J."/>
            <person name="Hesse C."/>
            <person name="Hori C."/>
            <person name="Igarashi K."/>
            <person name="Jurgens J.A."/>
            <person name="Kallen N."/>
            <person name="Kersten P."/>
            <person name="Kohler A."/>
            <person name="Kuees U."/>
            <person name="Kumar T.K.A."/>
            <person name="Kuo A."/>
            <person name="LaButti K."/>
            <person name="Larrondo L.F."/>
            <person name="Lindquist E."/>
            <person name="Ling A."/>
            <person name="Lombard V."/>
            <person name="Lucas S."/>
            <person name="Lundell T."/>
            <person name="Martin R."/>
            <person name="McLaughlin D.J."/>
            <person name="Morgenstern I."/>
            <person name="Morin E."/>
            <person name="Murat C."/>
            <person name="Nagy L.G."/>
            <person name="Nolan M."/>
            <person name="Ohm R.A."/>
            <person name="Patyshakuliyeva A."/>
            <person name="Rokas A."/>
            <person name="Ruiz-Duenas F.J."/>
            <person name="Sabat G."/>
            <person name="Salamov A."/>
            <person name="Samejima M."/>
            <person name="Schmutz J."/>
            <person name="Slot J.C."/>
            <person name="St John F."/>
            <person name="Stenlid J."/>
            <person name="Sun H."/>
            <person name="Sun S."/>
            <person name="Syed K."/>
            <person name="Tsang A."/>
            <person name="Wiebenga A."/>
            <person name="Young D."/>
            <person name="Pisabarro A."/>
            <person name="Eastwood D.C."/>
            <person name="Martin F."/>
            <person name="Cullen D."/>
            <person name="Grigoriev I.V."/>
            <person name="Hibbett D.S."/>
        </authorList>
    </citation>
    <scope>NUCLEOTIDE SEQUENCE [LARGE SCALE GENOMIC DNA]</scope>
    <source>
        <strain evidence="6">RWD-64-598 SS2</strain>
    </source>
</reference>
<evidence type="ECO:0000256" key="3">
    <source>
        <dbReference type="SAM" id="MobiDB-lite"/>
    </source>
</evidence>
<evidence type="ECO:0000259" key="4">
    <source>
        <dbReference type="Pfam" id="PF16679"/>
    </source>
</evidence>
<dbReference type="GeneID" id="19211354"/>
<feature type="region of interest" description="Disordered" evidence="3">
    <location>
        <begin position="265"/>
        <end position="400"/>
    </location>
</feature>
<feature type="compositionally biased region" description="Polar residues" evidence="3">
    <location>
        <begin position="1"/>
        <end position="10"/>
    </location>
</feature>
<dbReference type="InterPro" id="IPR032054">
    <property type="entry name" value="Cdt1_C"/>
</dbReference>
<protein>
    <recommendedName>
        <fullName evidence="4">DNA replication factor Cdt1 C-terminal domain-containing protein</fullName>
    </recommendedName>
</protein>
<gene>
    <name evidence="5" type="ORF">CONPUDRAFT_89848</name>
</gene>
<dbReference type="OMA" id="DWQRGAM"/>
<feature type="region of interest" description="Disordered" evidence="3">
    <location>
        <begin position="127"/>
        <end position="150"/>
    </location>
</feature>
<feature type="domain" description="DNA replication factor Cdt1 C-terminal" evidence="4">
    <location>
        <begin position="371"/>
        <end position="477"/>
    </location>
</feature>
<comment type="caution">
    <text evidence="5">The sequence shown here is derived from an EMBL/GenBank/DDBJ whole genome shotgun (WGS) entry which is preliminary data.</text>
</comment>
<feature type="compositionally biased region" description="Polar residues" evidence="3">
    <location>
        <begin position="289"/>
        <end position="316"/>
    </location>
</feature>